<keyword evidence="1" id="KW-0472">Membrane</keyword>
<accession>A0A0G3X8G0</accession>
<dbReference type="Proteomes" id="UP000037643">
    <property type="component" value="Chromosome"/>
</dbReference>
<evidence type="ECO:0000313" key="2">
    <source>
        <dbReference type="EMBL" id="AKM06916.1"/>
    </source>
</evidence>
<evidence type="ECO:0000313" key="3">
    <source>
        <dbReference type="Proteomes" id="UP000037643"/>
    </source>
</evidence>
<keyword evidence="1" id="KW-0812">Transmembrane</keyword>
<sequence length="102" mass="11122">MNNVERQMIEDRTLRDAALTLVKADVAHLQADLNARGIGARLLDRVSESASDVFEDATDLAGDNRGVLMALLAAVALWFLRNPLIALFSPDQDSDDTEPEGE</sequence>
<proteinExistence type="predicted"/>
<name>A0A0G3X8G0_9SPHN</name>
<keyword evidence="1" id="KW-1133">Transmembrane helix</keyword>
<dbReference type="KEGG" id="amx:AM2010_838"/>
<gene>
    <name evidence="2" type="ORF">AM2010_838</name>
</gene>
<dbReference type="STRING" id="543877.AM2010_838"/>
<dbReference type="OrthoDB" id="7433140at2"/>
<keyword evidence="3" id="KW-1185">Reference proteome</keyword>
<dbReference type="RefSeq" id="WP_047806011.1">
    <property type="nucleotide sequence ID" value="NZ_CP011805.1"/>
</dbReference>
<feature type="transmembrane region" description="Helical" evidence="1">
    <location>
        <begin position="67"/>
        <end position="88"/>
    </location>
</feature>
<evidence type="ECO:0000256" key="1">
    <source>
        <dbReference type="SAM" id="Phobius"/>
    </source>
</evidence>
<reference evidence="2 3" key="1">
    <citation type="submission" date="2015-06" db="EMBL/GenBank/DDBJ databases">
        <authorList>
            <person name="Kim K.M."/>
        </authorList>
    </citation>
    <scope>NUCLEOTIDE SEQUENCE [LARGE SCALE GENOMIC DNA]</scope>
    <source>
        <strain evidence="2 3">KCTC 22370</strain>
    </source>
</reference>
<dbReference type="PATRIC" id="fig|543877.4.peg.847"/>
<organism evidence="2 3">
    <name type="scientific">Pelagerythrobacter marensis</name>
    <dbReference type="NCBI Taxonomy" id="543877"/>
    <lineage>
        <taxon>Bacteria</taxon>
        <taxon>Pseudomonadati</taxon>
        <taxon>Pseudomonadota</taxon>
        <taxon>Alphaproteobacteria</taxon>
        <taxon>Sphingomonadales</taxon>
        <taxon>Erythrobacteraceae</taxon>
        <taxon>Pelagerythrobacter</taxon>
    </lineage>
</organism>
<dbReference type="EMBL" id="CP011805">
    <property type="protein sequence ID" value="AKM06916.1"/>
    <property type="molecule type" value="Genomic_DNA"/>
</dbReference>
<dbReference type="AlphaFoldDB" id="A0A0G3X8G0"/>
<protein>
    <submittedName>
        <fullName evidence="2">Uncharacterized protein</fullName>
    </submittedName>
</protein>